<dbReference type="Pfam" id="PF12704">
    <property type="entry name" value="MacB_PCD"/>
    <property type="match status" value="1"/>
</dbReference>
<proteinExistence type="predicted"/>
<dbReference type="InterPro" id="IPR025857">
    <property type="entry name" value="MacB_PCD"/>
</dbReference>
<keyword evidence="3 6" id="KW-0812">Transmembrane</keyword>
<evidence type="ECO:0000313" key="9">
    <source>
        <dbReference type="EMBL" id="SKB81053.1"/>
    </source>
</evidence>
<dbReference type="Proteomes" id="UP000190541">
    <property type="component" value="Unassembled WGS sequence"/>
</dbReference>
<accession>A0A1T5EB17</accession>
<evidence type="ECO:0000256" key="4">
    <source>
        <dbReference type="ARBA" id="ARBA00022989"/>
    </source>
</evidence>
<sequence>MIKNYIKIAWRNLWKNKSATTINLVGLITGMSCCLLMVLYIQHELSYDKFQENGDRIARVIMEYRIGDTEPRKGNYTSTKVLPAFKRQFPEVESGVRMSGGNALVKVSDDLYNETRFLFADSTFFSVFSSFPLKEGTPEDVLNAPNKVVLSAATAKRYFKDADPVGKTIQVGPSQMDYLVSGVAEDCPSNSQIKFDFLASFSSLGPAQEETYWNANYTTYLLLNDPSSFVPLQQKISAFMKQEMASETSVSLNFELEPYTRVHLYSPHDGFEPTSNIMYLYIAGGVVLLILLIACFTYINLSTARSLERAKEVGIRKVAGAYRHQLFGQFIGESALLTTLALLLSIGVVGLALPAFNALAGRSLAFTALFQPAIIASMVAMVLCISLLAGSYPAFVLSGFQSIRVLKGAFHRTGSGVWLKQSLIVFQFVISVFLIIATLIMQGQLQYIQQKKLGYDREHVVILRADQKILEKMELVKAELKQHPNVLATSFAYETPVNIRGGYSMYSGNMTPEQAVAVTANPIDEEYIRATGLELIAGEDLTMQDIKDAAPKDDSKSYFHYILNESAARQMGWSAEEAIGKRLFLDPSRPGEVKGVVRDFHFASLHTPIEPLVLFPGGWSNTLIIKTTGNNLAGTLSFLEAKWRELAPHRPFSYQFMDEAYTNLYASELRIGKVFQTFALITILLACLGLFGLSAYTVQQKRKEIGIRKVLGASVSGIVALLSKDFVKLVLIAVIIASPIAWWAMNNWLEDFAYRIDIAWWMFGIAGILAVGIALFTISWQAVQAATSNPVDSLRDE</sequence>
<protein>
    <submittedName>
        <fullName evidence="9">Putative ABC transport system permease protein</fullName>
    </submittedName>
</protein>
<dbReference type="AlphaFoldDB" id="A0A1T5EB17"/>
<evidence type="ECO:0000313" key="10">
    <source>
        <dbReference type="Proteomes" id="UP000190541"/>
    </source>
</evidence>
<name>A0A1T5EB17_9SPHI</name>
<keyword evidence="2" id="KW-1003">Cell membrane</keyword>
<feature type="transmembrane region" description="Helical" evidence="6">
    <location>
        <begin position="21"/>
        <end position="41"/>
    </location>
</feature>
<feature type="transmembrane region" description="Helical" evidence="6">
    <location>
        <begin position="418"/>
        <end position="441"/>
    </location>
</feature>
<dbReference type="Pfam" id="PF02687">
    <property type="entry name" value="FtsX"/>
    <property type="match status" value="2"/>
</dbReference>
<feature type="transmembrane region" description="Helical" evidence="6">
    <location>
        <begin position="330"/>
        <end position="353"/>
    </location>
</feature>
<dbReference type="InterPro" id="IPR003838">
    <property type="entry name" value="ABC3_permease_C"/>
</dbReference>
<feature type="transmembrane region" description="Helical" evidence="6">
    <location>
        <begin position="678"/>
        <end position="698"/>
    </location>
</feature>
<dbReference type="PANTHER" id="PTHR30572:SF18">
    <property type="entry name" value="ABC-TYPE MACROLIDE FAMILY EXPORT SYSTEM PERMEASE COMPONENT 2"/>
    <property type="match status" value="1"/>
</dbReference>
<feature type="domain" description="MacB-like periplasmic core" evidence="8">
    <location>
        <begin position="20"/>
        <end position="237"/>
    </location>
</feature>
<organism evidence="9 10">
    <name type="scientific">Parapedobacter luteus</name>
    <dbReference type="NCBI Taxonomy" id="623280"/>
    <lineage>
        <taxon>Bacteria</taxon>
        <taxon>Pseudomonadati</taxon>
        <taxon>Bacteroidota</taxon>
        <taxon>Sphingobacteriia</taxon>
        <taxon>Sphingobacteriales</taxon>
        <taxon>Sphingobacteriaceae</taxon>
        <taxon>Parapedobacter</taxon>
    </lineage>
</organism>
<evidence type="ECO:0000259" key="8">
    <source>
        <dbReference type="Pfam" id="PF12704"/>
    </source>
</evidence>
<dbReference type="GO" id="GO:0005886">
    <property type="term" value="C:plasma membrane"/>
    <property type="evidence" value="ECO:0007669"/>
    <property type="project" value="UniProtKB-SubCell"/>
</dbReference>
<reference evidence="9 10" key="1">
    <citation type="submission" date="2017-02" db="EMBL/GenBank/DDBJ databases">
        <authorList>
            <person name="Peterson S.W."/>
        </authorList>
    </citation>
    <scope>NUCLEOTIDE SEQUENCE [LARGE SCALE GENOMIC DNA]</scope>
    <source>
        <strain evidence="9 10">DSM 22899</strain>
    </source>
</reference>
<dbReference type="GO" id="GO:0022857">
    <property type="term" value="F:transmembrane transporter activity"/>
    <property type="evidence" value="ECO:0007669"/>
    <property type="project" value="TreeGrafter"/>
</dbReference>
<feature type="domain" description="ABC3 transporter permease C-terminal" evidence="7">
    <location>
        <begin position="678"/>
        <end position="790"/>
    </location>
</feature>
<keyword evidence="4 6" id="KW-1133">Transmembrane helix</keyword>
<evidence type="ECO:0000256" key="3">
    <source>
        <dbReference type="ARBA" id="ARBA00022692"/>
    </source>
</evidence>
<dbReference type="EMBL" id="FUYS01000009">
    <property type="protein sequence ID" value="SKB81053.1"/>
    <property type="molecule type" value="Genomic_DNA"/>
</dbReference>
<feature type="transmembrane region" description="Helical" evidence="6">
    <location>
        <begin position="758"/>
        <end position="778"/>
    </location>
</feature>
<dbReference type="RefSeq" id="WP_079717873.1">
    <property type="nucleotide sequence ID" value="NZ_FUYS01000009.1"/>
</dbReference>
<keyword evidence="10" id="KW-1185">Reference proteome</keyword>
<dbReference type="PANTHER" id="PTHR30572">
    <property type="entry name" value="MEMBRANE COMPONENT OF TRANSPORTER-RELATED"/>
    <property type="match status" value="1"/>
</dbReference>
<keyword evidence="5 6" id="KW-0472">Membrane</keyword>
<feature type="transmembrane region" description="Helical" evidence="6">
    <location>
        <begin position="278"/>
        <end position="301"/>
    </location>
</feature>
<evidence type="ECO:0000256" key="6">
    <source>
        <dbReference type="SAM" id="Phobius"/>
    </source>
</evidence>
<gene>
    <name evidence="9" type="ORF">SAMN05660226_03218</name>
</gene>
<feature type="transmembrane region" description="Helical" evidence="6">
    <location>
        <begin position="373"/>
        <end position="397"/>
    </location>
</feature>
<dbReference type="OrthoDB" id="1451596at2"/>
<dbReference type="InterPro" id="IPR050250">
    <property type="entry name" value="Macrolide_Exporter_MacB"/>
</dbReference>
<dbReference type="STRING" id="623280.SAMN05660226_03218"/>
<feature type="domain" description="ABC3 transporter permease C-terminal" evidence="7">
    <location>
        <begin position="286"/>
        <end position="397"/>
    </location>
</feature>
<evidence type="ECO:0000256" key="2">
    <source>
        <dbReference type="ARBA" id="ARBA00022475"/>
    </source>
</evidence>
<dbReference type="PROSITE" id="PS51257">
    <property type="entry name" value="PROKAR_LIPOPROTEIN"/>
    <property type="match status" value="1"/>
</dbReference>
<feature type="transmembrane region" description="Helical" evidence="6">
    <location>
        <begin position="726"/>
        <end position="746"/>
    </location>
</feature>
<evidence type="ECO:0000256" key="5">
    <source>
        <dbReference type="ARBA" id="ARBA00023136"/>
    </source>
</evidence>
<evidence type="ECO:0000256" key="1">
    <source>
        <dbReference type="ARBA" id="ARBA00004651"/>
    </source>
</evidence>
<evidence type="ECO:0000259" key="7">
    <source>
        <dbReference type="Pfam" id="PF02687"/>
    </source>
</evidence>
<comment type="subcellular location">
    <subcellularLocation>
        <location evidence="1">Cell membrane</location>
        <topology evidence="1">Multi-pass membrane protein</topology>
    </subcellularLocation>
</comment>